<accession>A0A6N3ABY5</accession>
<sequence length="159" mass="19363">MKYVGDYVQRETIKNHIFDNKKDKFESFVLDIMGQMIEDFYYGYSLEFDLLLKEYFKFIPKFKVKKRTLESLNIDFHFLYGSSMTEKEINKFFDDFILSLVNRIAVFILEEGFMQRLSEAVLRCDYSIYEEEVNSVLLYWAPKRVDVISEEYRFWEDED</sequence>
<proteinExistence type="predicted"/>
<organism evidence="1">
    <name type="scientific">Streptococcus oralis</name>
    <dbReference type="NCBI Taxonomy" id="1303"/>
    <lineage>
        <taxon>Bacteria</taxon>
        <taxon>Bacillati</taxon>
        <taxon>Bacillota</taxon>
        <taxon>Bacilli</taxon>
        <taxon>Lactobacillales</taxon>
        <taxon>Streptococcaceae</taxon>
        <taxon>Streptococcus</taxon>
    </lineage>
</organism>
<gene>
    <name evidence="1" type="ORF">SRLFYP117_01937</name>
</gene>
<evidence type="ECO:0000313" key="1">
    <source>
        <dbReference type="EMBL" id="VYT87837.1"/>
    </source>
</evidence>
<dbReference type="RefSeq" id="WP_156676507.1">
    <property type="nucleotide sequence ID" value="NZ_CACRUL010000008.1"/>
</dbReference>
<dbReference type="AlphaFoldDB" id="A0A6N3ABY5"/>
<name>A0A6N3ABY5_STROR</name>
<protein>
    <submittedName>
        <fullName evidence="1">Uncharacterized protein</fullName>
    </submittedName>
</protein>
<reference evidence="1" key="1">
    <citation type="submission" date="2019-11" db="EMBL/GenBank/DDBJ databases">
        <authorList>
            <person name="Feng L."/>
        </authorList>
    </citation>
    <scope>NUCLEOTIDE SEQUENCE</scope>
    <source>
        <strain evidence="1">SrubneriLFYP117</strain>
    </source>
</reference>
<dbReference type="EMBL" id="CACRUL010000008">
    <property type="protein sequence ID" value="VYT87837.1"/>
    <property type="molecule type" value="Genomic_DNA"/>
</dbReference>